<keyword evidence="1" id="KW-1133">Transmembrane helix</keyword>
<feature type="transmembrane region" description="Helical" evidence="1">
    <location>
        <begin position="237"/>
        <end position="261"/>
    </location>
</feature>
<dbReference type="Pfam" id="PF06177">
    <property type="entry name" value="QueT"/>
    <property type="match status" value="1"/>
</dbReference>
<dbReference type="InterPro" id="IPR010387">
    <property type="entry name" value="QueT"/>
</dbReference>
<comment type="caution">
    <text evidence="2">The sequence shown here is derived from an EMBL/GenBank/DDBJ whole genome shotgun (WGS) entry which is preliminary data.</text>
</comment>
<feature type="transmembrane region" description="Helical" evidence="1">
    <location>
        <begin position="49"/>
        <end position="78"/>
    </location>
</feature>
<feature type="transmembrane region" description="Helical" evidence="1">
    <location>
        <begin position="6"/>
        <end position="28"/>
    </location>
</feature>
<sequence length="278" mass="30315">MSSGKSSTALWAVTFVIAALFIAFLLYIGIDIITKGLGNPSKWLITQPFVLLGATTWFIIGGILWALGTVLFFMELLGWTIRGGKLVRQVIRWDPVDVSIVALTAAVYGGALAATGGIPIIPGFTWIRPANALAPLFGVLFGIPGALGTAIGNFIADALSGYLSVGSIGGFIGNFIIAYVPYKLMRDQTFRTPRSIVEFYVWGVIVASVWCSLYISWWLDALSPVIGLPTEFIWGFFAPWVIFNNAFITAIVSPILGYILYPPIKARGLHWTDRVEFK</sequence>
<proteinExistence type="predicted"/>
<evidence type="ECO:0000313" key="2">
    <source>
        <dbReference type="EMBL" id="HHP68370.1"/>
    </source>
</evidence>
<evidence type="ECO:0000256" key="1">
    <source>
        <dbReference type="SAM" id="Phobius"/>
    </source>
</evidence>
<organism evidence="2">
    <name type="scientific">Thermogladius calderae</name>
    <dbReference type="NCBI Taxonomy" id="1200300"/>
    <lineage>
        <taxon>Archaea</taxon>
        <taxon>Thermoproteota</taxon>
        <taxon>Thermoprotei</taxon>
        <taxon>Desulfurococcales</taxon>
        <taxon>Desulfurococcaceae</taxon>
        <taxon>Thermogladius</taxon>
    </lineage>
</organism>
<dbReference type="EMBL" id="DRYK01000080">
    <property type="protein sequence ID" value="HHP68370.1"/>
    <property type="molecule type" value="Genomic_DNA"/>
</dbReference>
<feature type="transmembrane region" description="Helical" evidence="1">
    <location>
        <begin position="98"/>
        <end position="121"/>
    </location>
</feature>
<accession>A0A7J3Y0A6</accession>
<dbReference type="AlphaFoldDB" id="A0A7J3Y0A6"/>
<name>A0A7J3Y0A6_9CREN</name>
<feature type="transmembrane region" description="Helical" evidence="1">
    <location>
        <begin position="133"/>
        <end position="156"/>
    </location>
</feature>
<gene>
    <name evidence="2" type="ORF">ENM60_06300</name>
</gene>
<keyword evidence="1" id="KW-0472">Membrane</keyword>
<feature type="transmembrane region" description="Helical" evidence="1">
    <location>
        <begin position="162"/>
        <end position="184"/>
    </location>
</feature>
<protein>
    <submittedName>
        <fullName evidence="2">QueT transporter family protein</fullName>
    </submittedName>
</protein>
<feature type="transmembrane region" description="Helical" evidence="1">
    <location>
        <begin position="196"/>
        <end position="217"/>
    </location>
</feature>
<keyword evidence="1" id="KW-0812">Transmembrane</keyword>
<reference evidence="2" key="1">
    <citation type="journal article" date="2020" name="mSystems">
        <title>Genome- and Community-Level Interaction Insights into Carbon Utilization and Element Cycling Functions of Hydrothermarchaeota in Hydrothermal Sediment.</title>
        <authorList>
            <person name="Zhou Z."/>
            <person name="Liu Y."/>
            <person name="Xu W."/>
            <person name="Pan J."/>
            <person name="Luo Z.H."/>
            <person name="Li M."/>
        </authorList>
    </citation>
    <scope>NUCLEOTIDE SEQUENCE [LARGE SCALE GENOMIC DNA]</scope>
    <source>
        <strain evidence="2">SpSt-110</strain>
    </source>
</reference>